<comment type="caution">
    <text evidence="2">The sequence shown here is derived from an EMBL/GenBank/DDBJ whole genome shotgun (WGS) entry which is preliminary data.</text>
</comment>
<reference evidence="2" key="1">
    <citation type="submission" date="2020-06" db="EMBL/GenBank/DDBJ databases">
        <authorList>
            <person name="Li T."/>
            <person name="Hu X."/>
            <person name="Zhang T."/>
            <person name="Song X."/>
            <person name="Zhang H."/>
            <person name="Dai N."/>
            <person name="Sheng W."/>
            <person name="Hou X."/>
            <person name="Wei L."/>
        </authorList>
    </citation>
    <scope>NUCLEOTIDE SEQUENCE</scope>
    <source>
        <strain evidence="2">KEN1</strain>
        <tissue evidence="2">Leaf</tissue>
    </source>
</reference>
<dbReference type="EMBL" id="JACGWN010000006">
    <property type="protein sequence ID" value="KAL0445513.1"/>
    <property type="molecule type" value="Genomic_DNA"/>
</dbReference>
<proteinExistence type="predicted"/>
<dbReference type="AlphaFoldDB" id="A0AAW2WVK0"/>
<feature type="compositionally biased region" description="Polar residues" evidence="1">
    <location>
        <begin position="74"/>
        <end position="83"/>
    </location>
</feature>
<reference evidence="2" key="2">
    <citation type="journal article" date="2024" name="Plant">
        <title>Genomic evolution and insights into agronomic trait innovations of Sesamum species.</title>
        <authorList>
            <person name="Miao H."/>
            <person name="Wang L."/>
            <person name="Qu L."/>
            <person name="Liu H."/>
            <person name="Sun Y."/>
            <person name="Le M."/>
            <person name="Wang Q."/>
            <person name="Wei S."/>
            <person name="Zheng Y."/>
            <person name="Lin W."/>
            <person name="Duan Y."/>
            <person name="Cao H."/>
            <person name="Xiong S."/>
            <person name="Wang X."/>
            <person name="Wei L."/>
            <person name="Li C."/>
            <person name="Ma Q."/>
            <person name="Ju M."/>
            <person name="Zhao R."/>
            <person name="Li G."/>
            <person name="Mu C."/>
            <person name="Tian Q."/>
            <person name="Mei H."/>
            <person name="Zhang T."/>
            <person name="Gao T."/>
            <person name="Zhang H."/>
        </authorList>
    </citation>
    <scope>NUCLEOTIDE SEQUENCE</scope>
    <source>
        <strain evidence="2">KEN1</strain>
    </source>
</reference>
<evidence type="ECO:0000313" key="2">
    <source>
        <dbReference type="EMBL" id="KAL0445513.1"/>
    </source>
</evidence>
<gene>
    <name evidence="2" type="ORF">Slati_1679200</name>
</gene>
<name>A0AAW2WVK0_9LAMI</name>
<feature type="region of interest" description="Disordered" evidence="1">
    <location>
        <begin position="52"/>
        <end position="98"/>
    </location>
</feature>
<organism evidence="2">
    <name type="scientific">Sesamum latifolium</name>
    <dbReference type="NCBI Taxonomy" id="2727402"/>
    <lineage>
        <taxon>Eukaryota</taxon>
        <taxon>Viridiplantae</taxon>
        <taxon>Streptophyta</taxon>
        <taxon>Embryophyta</taxon>
        <taxon>Tracheophyta</taxon>
        <taxon>Spermatophyta</taxon>
        <taxon>Magnoliopsida</taxon>
        <taxon>eudicotyledons</taxon>
        <taxon>Gunneridae</taxon>
        <taxon>Pentapetalae</taxon>
        <taxon>asterids</taxon>
        <taxon>lamiids</taxon>
        <taxon>Lamiales</taxon>
        <taxon>Pedaliaceae</taxon>
        <taxon>Sesamum</taxon>
    </lineage>
</organism>
<evidence type="ECO:0000256" key="1">
    <source>
        <dbReference type="SAM" id="MobiDB-lite"/>
    </source>
</evidence>
<protein>
    <submittedName>
        <fullName evidence="2">Uncharacterized protein</fullName>
    </submittedName>
</protein>
<sequence>MMNSDNGGENGSYEGNSSVRNDKFSLLWSDQLLHLQIPLWGAADIPISDPALGANAPAPAPAPVLDSTVGPITMNPSSTTTASIHHGDHQLDPPCFPS</sequence>
<accession>A0AAW2WVK0</accession>